<dbReference type="PROSITE" id="PS50181">
    <property type="entry name" value="FBOX"/>
    <property type="match status" value="1"/>
</dbReference>
<keyword evidence="4" id="KW-1185">Reference proteome</keyword>
<dbReference type="OrthoDB" id="639965at2759"/>
<proteinExistence type="predicted"/>
<evidence type="ECO:0000259" key="2">
    <source>
        <dbReference type="PROSITE" id="PS50181"/>
    </source>
</evidence>
<dbReference type="PANTHER" id="PTHR34591:SF54">
    <property type="entry name" value="F-BOX DOMAIN CONTAINING PROTEIN, EXPRESSED"/>
    <property type="match status" value="1"/>
</dbReference>
<dbReference type="InterPro" id="IPR001810">
    <property type="entry name" value="F-box_dom"/>
</dbReference>
<dbReference type="Pfam" id="PF12937">
    <property type="entry name" value="F-box-like"/>
    <property type="match status" value="1"/>
</dbReference>
<comment type="caution">
    <text evidence="3">The sequence shown here is derived from an EMBL/GenBank/DDBJ whole genome shotgun (WGS) entry which is preliminary data.</text>
</comment>
<dbReference type="SUPFAM" id="SSF81383">
    <property type="entry name" value="F-box domain"/>
    <property type="match status" value="1"/>
</dbReference>
<organism evidence="3 4">
    <name type="scientific">Digitaria exilis</name>
    <dbReference type="NCBI Taxonomy" id="1010633"/>
    <lineage>
        <taxon>Eukaryota</taxon>
        <taxon>Viridiplantae</taxon>
        <taxon>Streptophyta</taxon>
        <taxon>Embryophyta</taxon>
        <taxon>Tracheophyta</taxon>
        <taxon>Spermatophyta</taxon>
        <taxon>Magnoliopsida</taxon>
        <taxon>Liliopsida</taxon>
        <taxon>Poales</taxon>
        <taxon>Poaceae</taxon>
        <taxon>PACMAD clade</taxon>
        <taxon>Panicoideae</taxon>
        <taxon>Panicodae</taxon>
        <taxon>Paniceae</taxon>
        <taxon>Anthephorinae</taxon>
        <taxon>Digitaria</taxon>
    </lineage>
</organism>
<dbReference type="SMART" id="SM00256">
    <property type="entry name" value="FBOX"/>
    <property type="match status" value="1"/>
</dbReference>
<dbReference type="Proteomes" id="UP000636709">
    <property type="component" value="Unassembled WGS sequence"/>
</dbReference>
<feature type="domain" description="F-box" evidence="2">
    <location>
        <begin position="6"/>
        <end position="53"/>
    </location>
</feature>
<dbReference type="AlphaFoldDB" id="A0A835E9N5"/>
<dbReference type="InterPro" id="IPR036047">
    <property type="entry name" value="F-box-like_dom_sf"/>
</dbReference>
<protein>
    <recommendedName>
        <fullName evidence="2">F-box domain-containing protein</fullName>
    </recommendedName>
</protein>
<sequence length="451" mass="50935">MVDDEEARGLLLPDDVLAAILRRLSPWDLAACRCVCKQWRDVVNGNGMLLPRSLAGLVLSHGNIRYARLFARPGVDHGDQCMPGGAVLDCCNGLLLLDGYWVRNPATGASASVPEPPYASPRVEGMGCLIDQDAFLAFDPAASPHYEVFLIPPIPCIGNSVVLAPAMLRLEWPPSPFVLSVFSSRTGAWEERAFGRQGEAAGTVADMQQDTRDFLDLYRHAEYWQGILYVHCQTNYLMRISPSDSTYRVIKPPVDVNQEYLLGKSEKGIYYALLEDDCFRLRVWILDDCSCDQIEWRLRHDSGQGLAFPTPNSDHGNWVFAPLYSDDESSDDDESEEEYEDEEQVEEEPEWDSDDDSIIPTTNDMVEQSSAFTQMLAFHPYKEIVFFGRSSRGLAYHLSSSKLEDLGEVFPTKWYHIQTYIYLRSCFPYTPCWMGELPRSFQSIQDQPTSG</sequence>
<gene>
    <name evidence="3" type="ORF">HU200_048280</name>
</gene>
<evidence type="ECO:0000313" key="4">
    <source>
        <dbReference type="Proteomes" id="UP000636709"/>
    </source>
</evidence>
<evidence type="ECO:0000256" key="1">
    <source>
        <dbReference type="SAM" id="MobiDB-lite"/>
    </source>
</evidence>
<name>A0A835E9N5_9POAL</name>
<evidence type="ECO:0000313" key="3">
    <source>
        <dbReference type="EMBL" id="KAF8674446.1"/>
    </source>
</evidence>
<feature type="region of interest" description="Disordered" evidence="1">
    <location>
        <begin position="327"/>
        <end position="357"/>
    </location>
</feature>
<dbReference type="EMBL" id="JACEFO010002197">
    <property type="protein sequence ID" value="KAF8674446.1"/>
    <property type="molecule type" value="Genomic_DNA"/>
</dbReference>
<dbReference type="CDD" id="cd09917">
    <property type="entry name" value="F-box_SF"/>
    <property type="match status" value="1"/>
</dbReference>
<dbReference type="Gene3D" id="1.20.1280.50">
    <property type="match status" value="1"/>
</dbReference>
<reference evidence="3" key="1">
    <citation type="submission" date="2020-07" db="EMBL/GenBank/DDBJ databases">
        <title>Genome sequence and genetic diversity analysis of an under-domesticated orphan crop, white fonio (Digitaria exilis).</title>
        <authorList>
            <person name="Bennetzen J.L."/>
            <person name="Chen S."/>
            <person name="Ma X."/>
            <person name="Wang X."/>
            <person name="Yssel A.E.J."/>
            <person name="Chaluvadi S.R."/>
            <person name="Johnson M."/>
            <person name="Gangashetty P."/>
            <person name="Hamidou F."/>
            <person name="Sanogo M.D."/>
            <person name="Zwaenepoel A."/>
            <person name="Wallace J."/>
            <person name="Van De Peer Y."/>
            <person name="Van Deynze A."/>
        </authorList>
    </citation>
    <scope>NUCLEOTIDE SEQUENCE</scope>
    <source>
        <tissue evidence="3">Leaves</tissue>
    </source>
</reference>
<accession>A0A835E9N5</accession>
<dbReference type="PANTHER" id="PTHR34591">
    <property type="entry name" value="OS03G0653100 PROTEIN-RELATED"/>
    <property type="match status" value="1"/>
</dbReference>